<reference evidence="1" key="2">
    <citation type="submission" date="2020-06" db="EMBL/GenBank/DDBJ databases">
        <title>Helianthus annuus Genome sequencing and assembly Release 2.</title>
        <authorList>
            <person name="Gouzy J."/>
            <person name="Langlade N."/>
            <person name="Munos S."/>
        </authorList>
    </citation>
    <scope>NUCLEOTIDE SEQUENCE</scope>
    <source>
        <tissue evidence="1">Leaves</tissue>
    </source>
</reference>
<name>A0A9K3GYV1_HELAN</name>
<evidence type="ECO:0000313" key="2">
    <source>
        <dbReference type="Proteomes" id="UP000215914"/>
    </source>
</evidence>
<sequence length="64" mass="7512">MVSVSPLHHIQRRIWYSKKSIIKTCLTVVKGSYIGWLDYLQLQTHNAHLYHLGATEEKHFEPHA</sequence>
<keyword evidence="2" id="KW-1185">Reference proteome</keyword>
<protein>
    <submittedName>
        <fullName evidence="1">Uncharacterized protein</fullName>
    </submittedName>
</protein>
<dbReference type="EMBL" id="MNCJ02000331">
    <property type="protein sequence ID" value="KAF5758619.1"/>
    <property type="molecule type" value="Genomic_DNA"/>
</dbReference>
<dbReference type="Gramene" id="mRNA:HanXRQr2_Chr16g0731271">
    <property type="protein sequence ID" value="CDS:HanXRQr2_Chr16g0731271.1"/>
    <property type="gene ID" value="HanXRQr2_Chr16g0731271"/>
</dbReference>
<dbReference type="AlphaFoldDB" id="A0A9K3GYV1"/>
<proteinExistence type="predicted"/>
<evidence type="ECO:0000313" key="1">
    <source>
        <dbReference type="EMBL" id="KAF5758619.1"/>
    </source>
</evidence>
<comment type="caution">
    <text evidence="1">The sequence shown here is derived from an EMBL/GenBank/DDBJ whole genome shotgun (WGS) entry which is preliminary data.</text>
</comment>
<organism evidence="1 2">
    <name type="scientific">Helianthus annuus</name>
    <name type="common">Common sunflower</name>
    <dbReference type="NCBI Taxonomy" id="4232"/>
    <lineage>
        <taxon>Eukaryota</taxon>
        <taxon>Viridiplantae</taxon>
        <taxon>Streptophyta</taxon>
        <taxon>Embryophyta</taxon>
        <taxon>Tracheophyta</taxon>
        <taxon>Spermatophyta</taxon>
        <taxon>Magnoliopsida</taxon>
        <taxon>eudicotyledons</taxon>
        <taxon>Gunneridae</taxon>
        <taxon>Pentapetalae</taxon>
        <taxon>asterids</taxon>
        <taxon>campanulids</taxon>
        <taxon>Asterales</taxon>
        <taxon>Asteraceae</taxon>
        <taxon>Asteroideae</taxon>
        <taxon>Heliantheae alliance</taxon>
        <taxon>Heliantheae</taxon>
        <taxon>Helianthus</taxon>
    </lineage>
</organism>
<reference evidence="1" key="1">
    <citation type="journal article" date="2017" name="Nature">
        <title>The sunflower genome provides insights into oil metabolism, flowering and Asterid evolution.</title>
        <authorList>
            <person name="Badouin H."/>
            <person name="Gouzy J."/>
            <person name="Grassa C.J."/>
            <person name="Murat F."/>
            <person name="Staton S.E."/>
            <person name="Cottret L."/>
            <person name="Lelandais-Briere C."/>
            <person name="Owens G.L."/>
            <person name="Carrere S."/>
            <person name="Mayjonade B."/>
            <person name="Legrand L."/>
            <person name="Gill N."/>
            <person name="Kane N.C."/>
            <person name="Bowers J.E."/>
            <person name="Hubner S."/>
            <person name="Bellec A."/>
            <person name="Berard A."/>
            <person name="Berges H."/>
            <person name="Blanchet N."/>
            <person name="Boniface M.C."/>
            <person name="Brunel D."/>
            <person name="Catrice O."/>
            <person name="Chaidir N."/>
            <person name="Claudel C."/>
            <person name="Donnadieu C."/>
            <person name="Faraut T."/>
            <person name="Fievet G."/>
            <person name="Helmstetter N."/>
            <person name="King M."/>
            <person name="Knapp S.J."/>
            <person name="Lai Z."/>
            <person name="Le Paslier M.C."/>
            <person name="Lippi Y."/>
            <person name="Lorenzon L."/>
            <person name="Mandel J.R."/>
            <person name="Marage G."/>
            <person name="Marchand G."/>
            <person name="Marquand E."/>
            <person name="Bret-Mestries E."/>
            <person name="Morien E."/>
            <person name="Nambeesan S."/>
            <person name="Nguyen T."/>
            <person name="Pegot-Espagnet P."/>
            <person name="Pouilly N."/>
            <person name="Raftis F."/>
            <person name="Sallet E."/>
            <person name="Schiex T."/>
            <person name="Thomas J."/>
            <person name="Vandecasteele C."/>
            <person name="Vares D."/>
            <person name="Vear F."/>
            <person name="Vautrin S."/>
            <person name="Crespi M."/>
            <person name="Mangin B."/>
            <person name="Burke J.M."/>
            <person name="Salse J."/>
            <person name="Munos S."/>
            <person name="Vincourt P."/>
            <person name="Rieseberg L.H."/>
            <person name="Langlade N.B."/>
        </authorList>
    </citation>
    <scope>NUCLEOTIDE SEQUENCE</scope>
    <source>
        <tissue evidence="1">Leaves</tissue>
    </source>
</reference>
<dbReference type="Proteomes" id="UP000215914">
    <property type="component" value="Unassembled WGS sequence"/>
</dbReference>
<accession>A0A9K3GYV1</accession>
<gene>
    <name evidence="1" type="ORF">HanXRQr2_Chr16g0731271</name>
</gene>